<proteinExistence type="predicted"/>
<name>A0A1T4NNH9_9FIRM</name>
<evidence type="ECO:0000313" key="3">
    <source>
        <dbReference type="Proteomes" id="UP000196365"/>
    </source>
</evidence>
<keyword evidence="1" id="KW-0472">Membrane</keyword>
<protein>
    <submittedName>
        <fullName evidence="2">Uncharacterized protein</fullName>
    </submittedName>
</protein>
<evidence type="ECO:0000256" key="1">
    <source>
        <dbReference type="SAM" id="Phobius"/>
    </source>
</evidence>
<dbReference type="EMBL" id="FUWV01000012">
    <property type="protein sequence ID" value="SJZ80860.1"/>
    <property type="molecule type" value="Genomic_DNA"/>
</dbReference>
<accession>A0A1T4NNH9</accession>
<dbReference type="Proteomes" id="UP000196365">
    <property type="component" value="Unassembled WGS sequence"/>
</dbReference>
<keyword evidence="1" id="KW-0812">Transmembrane</keyword>
<dbReference type="AlphaFoldDB" id="A0A1T4NNH9"/>
<dbReference type="OrthoDB" id="2381692at2"/>
<feature type="transmembrane region" description="Helical" evidence="1">
    <location>
        <begin position="12"/>
        <end position="45"/>
    </location>
</feature>
<reference evidence="2 3" key="1">
    <citation type="submission" date="2017-02" db="EMBL/GenBank/DDBJ databases">
        <authorList>
            <person name="Peterson S.W."/>
        </authorList>
    </citation>
    <scope>NUCLEOTIDE SEQUENCE [LARGE SCALE GENOMIC DNA]</scope>
    <source>
        <strain evidence="2 3">DSM 15102</strain>
    </source>
</reference>
<gene>
    <name evidence="2" type="ORF">SAMN02745973_01745</name>
</gene>
<keyword evidence="1" id="KW-1133">Transmembrane helix</keyword>
<keyword evidence="3" id="KW-1185">Reference proteome</keyword>
<sequence length="53" mass="6016">MYYLVSSMIHNFFVAFGVVIGASLFNGFMIVIANSIKLWIIAITIGEKMKFLR</sequence>
<organism evidence="2 3">
    <name type="scientific">Garciella nitratireducens DSM 15102</name>
    <dbReference type="NCBI Taxonomy" id="1121911"/>
    <lineage>
        <taxon>Bacteria</taxon>
        <taxon>Bacillati</taxon>
        <taxon>Bacillota</taxon>
        <taxon>Clostridia</taxon>
        <taxon>Eubacteriales</taxon>
        <taxon>Eubacteriaceae</taxon>
        <taxon>Garciella</taxon>
    </lineage>
</organism>
<evidence type="ECO:0000313" key="2">
    <source>
        <dbReference type="EMBL" id="SJZ80860.1"/>
    </source>
</evidence>
<dbReference type="RefSeq" id="WP_159454696.1">
    <property type="nucleotide sequence ID" value="NZ_FUWV01000012.1"/>
</dbReference>